<comment type="caution">
    <text evidence="2">The sequence shown here is derived from an EMBL/GenBank/DDBJ whole genome shotgun (WGS) entry which is preliminary data.</text>
</comment>
<dbReference type="AlphaFoldDB" id="A0A4Q1VC71"/>
<dbReference type="Proteomes" id="UP000290819">
    <property type="component" value="Unassembled WGS sequence"/>
</dbReference>
<dbReference type="GO" id="GO:0008803">
    <property type="term" value="F:bis(5'-nucleosyl)-tetraphosphatase (symmetrical) activity"/>
    <property type="evidence" value="ECO:0007669"/>
    <property type="project" value="TreeGrafter"/>
</dbReference>
<evidence type="ECO:0000313" key="2">
    <source>
        <dbReference type="EMBL" id="RXT47727.1"/>
    </source>
</evidence>
<accession>A0A4Q1VC71</accession>
<feature type="domain" description="Calcineurin-like phosphoesterase" evidence="1">
    <location>
        <begin position="20"/>
        <end position="217"/>
    </location>
</feature>
<protein>
    <submittedName>
        <fullName evidence="2">Serine/threonine protein phosphatase</fullName>
    </submittedName>
</protein>
<dbReference type="SUPFAM" id="SSF56300">
    <property type="entry name" value="Metallo-dependent phosphatases"/>
    <property type="match status" value="1"/>
</dbReference>
<sequence length="246" mass="28386">MLRSPRAKSSAPKPRLPDGIRIYAISDIHGCSDLLKTMFEVIDRDLMTIGRRRALHVFLGDYIDRGPDSSGTIDLLIDRARRHESIFLKGNHEEFLFEVLRDPEMLQNWRQYGGLQTLSSYGIQPPLNPTVEEQKELIDRLALAIPMHHRMFFERLRTRFVCGDFFFVHAGIKPGLPLASQREEDLLWIRDEFLLSERKHEKYIIHGHTPVREPDIRPNRANIDTGAYATGNLTLLTIQGHQLLAL</sequence>
<dbReference type="GO" id="GO:0110154">
    <property type="term" value="P:RNA decapping"/>
    <property type="evidence" value="ECO:0007669"/>
    <property type="project" value="TreeGrafter"/>
</dbReference>
<gene>
    <name evidence="2" type="ORF">B5V03_15775</name>
</gene>
<organism evidence="2 3">
    <name type="scientific">Bradyrhizobium betae</name>
    <dbReference type="NCBI Taxonomy" id="244734"/>
    <lineage>
        <taxon>Bacteria</taxon>
        <taxon>Pseudomonadati</taxon>
        <taxon>Pseudomonadota</taxon>
        <taxon>Alphaproteobacteria</taxon>
        <taxon>Hyphomicrobiales</taxon>
        <taxon>Nitrobacteraceae</taxon>
        <taxon>Bradyrhizobium</taxon>
    </lineage>
</organism>
<dbReference type="RefSeq" id="WP_129271409.1">
    <property type="nucleotide sequence ID" value="NZ_MZXW01000017.1"/>
</dbReference>
<dbReference type="PANTHER" id="PTHR42850">
    <property type="entry name" value="METALLOPHOSPHOESTERASE"/>
    <property type="match status" value="1"/>
</dbReference>
<dbReference type="InterPro" id="IPR050126">
    <property type="entry name" value="Ap4A_hydrolase"/>
</dbReference>
<dbReference type="EMBL" id="MZXW01000017">
    <property type="protein sequence ID" value="RXT47727.1"/>
    <property type="molecule type" value="Genomic_DNA"/>
</dbReference>
<dbReference type="Gene3D" id="3.60.21.10">
    <property type="match status" value="1"/>
</dbReference>
<name>A0A4Q1VC71_9BRAD</name>
<dbReference type="PANTHER" id="PTHR42850:SF4">
    <property type="entry name" value="ZINC-DEPENDENT ENDOPOLYPHOSPHATASE"/>
    <property type="match status" value="1"/>
</dbReference>
<keyword evidence="3" id="KW-1185">Reference proteome</keyword>
<proteinExistence type="predicted"/>
<dbReference type="Pfam" id="PF00149">
    <property type="entry name" value="Metallophos"/>
    <property type="match status" value="1"/>
</dbReference>
<dbReference type="InterPro" id="IPR029052">
    <property type="entry name" value="Metallo-depent_PP-like"/>
</dbReference>
<dbReference type="InterPro" id="IPR004843">
    <property type="entry name" value="Calcineurin-like_PHP"/>
</dbReference>
<reference evidence="2 3" key="1">
    <citation type="submission" date="2017-03" db="EMBL/GenBank/DDBJ databases">
        <authorList>
            <person name="Safronova V.I."/>
            <person name="Sazanova A.L."/>
            <person name="Chirak E.R."/>
        </authorList>
    </citation>
    <scope>NUCLEOTIDE SEQUENCE [LARGE SCALE GENOMIC DNA]</scope>
    <source>
        <strain evidence="2 3">Opo-243</strain>
    </source>
</reference>
<dbReference type="GO" id="GO:0016791">
    <property type="term" value="F:phosphatase activity"/>
    <property type="evidence" value="ECO:0007669"/>
    <property type="project" value="TreeGrafter"/>
</dbReference>
<evidence type="ECO:0000313" key="3">
    <source>
        <dbReference type="Proteomes" id="UP000290819"/>
    </source>
</evidence>
<evidence type="ECO:0000259" key="1">
    <source>
        <dbReference type="Pfam" id="PF00149"/>
    </source>
</evidence>
<dbReference type="CDD" id="cd00144">
    <property type="entry name" value="MPP_PPP_family"/>
    <property type="match status" value="1"/>
</dbReference>
<dbReference type="OrthoDB" id="9807890at2"/>
<dbReference type="GO" id="GO:0005737">
    <property type="term" value="C:cytoplasm"/>
    <property type="evidence" value="ECO:0007669"/>
    <property type="project" value="TreeGrafter"/>
</dbReference>